<protein>
    <submittedName>
        <fullName evidence="8">Putative aldouronate transport system substrate-binding protein</fullName>
    </submittedName>
</protein>
<keyword evidence="4" id="KW-0564">Palmitate</keyword>
<dbReference type="PANTHER" id="PTHR43649">
    <property type="entry name" value="ARABINOSE-BINDING PROTEIN-RELATED"/>
    <property type="match status" value="1"/>
</dbReference>
<evidence type="ECO:0000256" key="4">
    <source>
        <dbReference type="ARBA" id="ARBA00023139"/>
    </source>
</evidence>
<evidence type="ECO:0000256" key="1">
    <source>
        <dbReference type="ARBA" id="ARBA00022475"/>
    </source>
</evidence>
<dbReference type="InterPro" id="IPR006059">
    <property type="entry name" value="SBP"/>
</dbReference>
<dbReference type="InterPro" id="IPR050490">
    <property type="entry name" value="Bact_solute-bd_prot1"/>
</dbReference>
<reference evidence="8 9" key="1">
    <citation type="submission" date="2018-07" db="EMBL/GenBank/DDBJ databases">
        <title>Genomic Encyclopedia of Type Strains, Phase III (KMG-III): the genomes of soil and plant-associated and newly described type strains.</title>
        <authorList>
            <person name="Whitman W."/>
        </authorList>
    </citation>
    <scope>NUCLEOTIDE SEQUENCE [LARGE SCALE GENOMIC DNA]</scope>
    <source>
        <strain evidence="8 9">CECT 7287</strain>
    </source>
</reference>
<dbReference type="RefSeq" id="WP_116060215.1">
    <property type="nucleotide sequence ID" value="NZ_QRDZ01000005.1"/>
</dbReference>
<dbReference type="PANTHER" id="PTHR43649:SF33">
    <property type="entry name" value="POLYGALACTURONAN_RHAMNOGALACTURONAN-BINDING PROTEIN YTCQ"/>
    <property type="match status" value="1"/>
</dbReference>
<sequence length="544" mass="61006">MTRKLWGLVLAVSLTLTVLAGCSGNDAGNNKGAGPSQSAPASTEASGSPEASSAPSANDYGDTGGLTLPLVDKPTTIDWMLVSEFPANDKLIAKEIEKRTGIKVNLITVSPTTYPDKLRVTIASGKLPDIFHGLNPAELKKLGQQKAVVAINDYADMLPNFKRLYIDENPWIVKSYGDESGKLYSWPIYKMNRAVNHGMMFRKDVFEKNGIPEWTDTESFYQALKKLKEVYPDSYPFASKNKEYIFKSLAYGWGVGGTNYPAYYDENAKEWKYAAIQPEHKEMLDFLKKLYNENLLDPEFLTDTPDSWTSKMTSDKSFVTYDWIGRMELFRNQVGAQNPDYDLRYGLPIGPTGRTLTLPETDMSLSITVANGPKKEVALKLLDYLTSPSGAALVTLGVEGETFNFDANGKPVYPELADVPNVDIKVLDERYGLWLEGMYLAPDHRSVYYNLTEREQEAQDKIIKDNRFEPLDPVLNFTDDEIAAIAEIQVSLEKSAQEFNARYILDKSHGESQWEDWKNNAVKLGTTKLIDIFNEAQKRFDAAK</sequence>
<feature type="region of interest" description="Disordered" evidence="6">
    <location>
        <begin position="29"/>
        <end position="61"/>
    </location>
</feature>
<name>A0A3D9KH82_9BACL</name>
<evidence type="ECO:0000313" key="9">
    <source>
        <dbReference type="Proteomes" id="UP000256977"/>
    </source>
</evidence>
<dbReference type="SUPFAM" id="SSF53850">
    <property type="entry name" value="Periplasmic binding protein-like II"/>
    <property type="match status" value="1"/>
</dbReference>
<dbReference type="PROSITE" id="PS51257">
    <property type="entry name" value="PROKAR_LIPOPROTEIN"/>
    <property type="match status" value="1"/>
</dbReference>
<dbReference type="Pfam" id="PF01547">
    <property type="entry name" value="SBP_bac_1"/>
    <property type="match status" value="1"/>
</dbReference>
<keyword evidence="5" id="KW-0449">Lipoprotein</keyword>
<comment type="caution">
    <text evidence="8">The sequence shown here is derived from an EMBL/GenBank/DDBJ whole genome shotgun (WGS) entry which is preliminary data.</text>
</comment>
<feature type="compositionally biased region" description="Low complexity" evidence="6">
    <location>
        <begin position="38"/>
        <end position="57"/>
    </location>
</feature>
<feature type="signal peptide" evidence="7">
    <location>
        <begin position="1"/>
        <end position="20"/>
    </location>
</feature>
<keyword evidence="2 7" id="KW-0732">Signal</keyword>
<keyword evidence="3" id="KW-0472">Membrane</keyword>
<evidence type="ECO:0000256" key="2">
    <source>
        <dbReference type="ARBA" id="ARBA00022729"/>
    </source>
</evidence>
<evidence type="ECO:0000313" key="8">
    <source>
        <dbReference type="EMBL" id="RED85218.1"/>
    </source>
</evidence>
<evidence type="ECO:0000256" key="7">
    <source>
        <dbReference type="SAM" id="SignalP"/>
    </source>
</evidence>
<dbReference type="Gene3D" id="3.40.190.10">
    <property type="entry name" value="Periplasmic binding protein-like II"/>
    <property type="match status" value="2"/>
</dbReference>
<feature type="chain" id="PRO_5039071269" evidence="7">
    <location>
        <begin position="21"/>
        <end position="544"/>
    </location>
</feature>
<gene>
    <name evidence="8" type="ORF">DFP98_105229</name>
</gene>
<dbReference type="AlphaFoldDB" id="A0A3D9KH82"/>
<accession>A0A3D9KH82</accession>
<keyword evidence="1" id="KW-1003">Cell membrane</keyword>
<organism evidence="8 9">
    <name type="scientific">Cohnella phaseoli</name>
    <dbReference type="NCBI Taxonomy" id="456490"/>
    <lineage>
        <taxon>Bacteria</taxon>
        <taxon>Bacillati</taxon>
        <taxon>Bacillota</taxon>
        <taxon>Bacilli</taxon>
        <taxon>Bacillales</taxon>
        <taxon>Paenibacillaceae</taxon>
        <taxon>Cohnella</taxon>
    </lineage>
</organism>
<evidence type="ECO:0000256" key="6">
    <source>
        <dbReference type="SAM" id="MobiDB-lite"/>
    </source>
</evidence>
<keyword evidence="9" id="KW-1185">Reference proteome</keyword>
<dbReference type="EMBL" id="QRDZ01000005">
    <property type="protein sequence ID" value="RED85218.1"/>
    <property type="molecule type" value="Genomic_DNA"/>
</dbReference>
<evidence type="ECO:0000256" key="5">
    <source>
        <dbReference type="ARBA" id="ARBA00023288"/>
    </source>
</evidence>
<dbReference type="OrthoDB" id="9787283at2"/>
<dbReference type="Proteomes" id="UP000256977">
    <property type="component" value="Unassembled WGS sequence"/>
</dbReference>
<evidence type="ECO:0000256" key="3">
    <source>
        <dbReference type="ARBA" id="ARBA00023136"/>
    </source>
</evidence>
<proteinExistence type="predicted"/>